<accession>A0A662Z5R9</accession>
<feature type="signal peptide" evidence="2">
    <location>
        <begin position="1"/>
        <end position="23"/>
    </location>
</feature>
<keyword evidence="2" id="KW-0732">Signal</keyword>
<evidence type="ECO:0000256" key="1">
    <source>
        <dbReference type="SAM" id="MobiDB-lite"/>
    </source>
</evidence>
<dbReference type="Proteomes" id="UP000243374">
    <property type="component" value="Unassembled WGS sequence"/>
</dbReference>
<reference evidence="3 4" key="1">
    <citation type="submission" date="2016-10" db="EMBL/GenBank/DDBJ databases">
        <authorList>
            <person name="Varghese N."/>
            <person name="Submissions S."/>
        </authorList>
    </citation>
    <scope>NUCLEOTIDE SEQUENCE [LARGE SCALE GENOMIC DNA]</scope>
    <source>
        <strain evidence="3 4">22B</strain>
    </source>
</reference>
<evidence type="ECO:0000256" key="2">
    <source>
        <dbReference type="SAM" id="SignalP"/>
    </source>
</evidence>
<dbReference type="EMBL" id="FOSF01000001">
    <property type="protein sequence ID" value="SFJ73014.1"/>
    <property type="molecule type" value="Genomic_DNA"/>
</dbReference>
<dbReference type="RefSeq" id="WP_074837871.1">
    <property type="nucleotide sequence ID" value="NZ_CP047056.1"/>
</dbReference>
<name>A0A662Z5R9_9GAMM</name>
<evidence type="ECO:0000313" key="4">
    <source>
        <dbReference type="Proteomes" id="UP000243374"/>
    </source>
</evidence>
<feature type="region of interest" description="Disordered" evidence="1">
    <location>
        <begin position="171"/>
        <end position="207"/>
    </location>
</feature>
<keyword evidence="4" id="KW-1185">Reference proteome</keyword>
<dbReference type="OrthoDB" id="7057188at2"/>
<sequence length="247" mass="27010">MKKKIFLAIGAFVAANISGCAVVGSMVTTNDEYVQIAANNIGVNADTLTLKQETLHPSLDYVTYELKSKEGKRYKCKVNTGVRGSSDEALCQVRTTEGKWEYVGKSVELSKKIEESKEAESSGNTDETDNSNKADKSEKSIFVVGDPRYSLAKEHTRDAEMHNPANKSKLNTRTVENTSTSDPTYVGGTENTAVPTLSSENTVNNVPTQTKNGLFKVRDEQGHSYECHFASVGEVKSETLSVCTKLY</sequence>
<feature type="compositionally biased region" description="Basic and acidic residues" evidence="1">
    <location>
        <begin position="130"/>
        <end position="139"/>
    </location>
</feature>
<gene>
    <name evidence="3" type="ORF">SAMN04487865_100162</name>
</gene>
<feature type="region of interest" description="Disordered" evidence="1">
    <location>
        <begin position="114"/>
        <end position="140"/>
    </location>
</feature>
<protein>
    <recommendedName>
        <fullName evidence="5">Lipoprotein</fullName>
    </recommendedName>
</protein>
<evidence type="ECO:0000313" key="3">
    <source>
        <dbReference type="EMBL" id="SFJ73014.1"/>
    </source>
</evidence>
<evidence type="ECO:0008006" key="5">
    <source>
        <dbReference type="Google" id="ProtNLM"/>
    </source>
</evidence>
<organism evidence="3 4">
    <name type="scientific">Succinivibrio dextrinosolvens</name>
    <dbReference type="NCBI Taxonomy" id="83771"/>
    <lineage>
        <taxon>Bacteria</taxon>
        <taxon>Pseudomonadati</taxon>
        <taxon>Pseudomonadota</taxon>
        <taxon>Gammaproteobacteria</taxon>
        <taxon>Aeromonadales</taxon>
        <taxon>Succinivibrionaceae</taxon>
        <taxon>Succinivibrio</taxon>
    </lineage>
</organism>
<dbReference type="AlphaFoldDB" id="A0A662Z5R9"/>
<proteinExistence type="predicted"/>
<feature type="chain" id="PRO_5025035201" description="Lipoprotein" evidence="2">
    <location>
        <begin position="24"/>
        <end position="247"/>
    </location>
</feature>